<feature type="compositionally biased region" description="Basic and acidic residues" evidence="1">
    <location>
        <begin position="17"/>
        <end position="29"/>
    </location>
</feature>
<evidence type="ECO:0000313" key="3">
    <source>
        <dbReference type="Proteomes" id="UP001286313"/>
    </source>
</evidence>
<dbReference type="Proteomes" id="UP001286313">
    <property type="component" value="Unassembled WGS sequence"/>
</dbReference>
<feature type="compositionally biased region" description="Basic and acidic residues" evidence="1">
    <location>
        <begin position="1"/>
        <end position="10"/>
    </location>
</feature>
<comment type="caution">
    <text evidence="2">The sequence shown here is derived from an EMBL/GenBank/DDBJ whole genome shotgun (WGS) entry which is preliminary data.</text>
</comment>
<feature type="compositionally biased region" description="Basic and acidic residues" evidence="1">
    <location>
        <begin position="40"/>
        <end position="49"/>
    </location>
</feature>
<proteinExistence type="predicted"/>
<gene>
    <name evidence="2" type="ORF">Pcinc_020421</name>
</gene>
<dbReference type="EMBL" id="JAWQEG010002086">
    <property type="protein sequence ID" value="KAK3874639.1"/>
    <property type="molecule type" value="Genomic_DNA"/>
</dbReference>
<protein>
    <submittedName>
        <fullName evidence="2">Uncharacterized protein</fullName>
    </submittedName>
</protein>
<evidence type="ECO:0000256" key="1">
    <source>
        <dbReference type="SAM" id="MobiDB-lite"/>
    </source>
</evidence>
<dbReference type="AlphaFoldDB" id="A0AAE1FJ67"/>
<accession>A0AAE1FJ67</accession>
<evidence type="ECO:0000313" key="2">
    <source>
        <dbReference type="EMBL" id="KAK3874639.1"/>
    </source>
</evidence>
<sequence length="66" mass="7280">MKRKEVRVESEGEEEKEVVREGSEGEKMSKMGVVGRGGRGRKEVRVGGEEKEEEEGGVRGTSEGEK</sequence>
<organism evidence="2 3">
    <name type="scientific">Petrolisthes cinctipes</name>
    <name type="common">Flat porcelain crab</name>
    <dbReference type="NCBI Taxonomy" id="88211"/>
    <lineage>
        <taxon>Eukaryota</taxon>
        <taxon>Metazoa</taxon>
        <taxon>Ecdysozoa</taxon>
        <taxon>Arthropoda</taxon>
        <taxon>Crustacea</taxon>
        <taxon>Multicrustacea</taxon>
        <taxon>Malacostraca</taxon>
        <taxon>Eumalacostraca</taxon>
        <taxon>Eucarida</taxon>
        <taxon>Decapoda</taxon>
        <taxon>Pleocyemata</taxon>
        <taxon>Anomura</taxon>
        <taxon>Galatheoidea</taxon>
        <taxon>Porcellanidae</taxon>
        <taxon>Petrolisthes</taxon>
    </lineage>
</organism>
<reference evidence="2" key="1">
    <citation type="submission" date="2023-10" db="EMBL/GenBank/DDBJ databases">
        <title>Genome assemblies of two species of porcelain crab, Petrolisthes cinctipes and Petrolisthes manimaculis (Anomura: Porcellanidae).</title>
        <authorList>
            <person name="Angst P."/>
        </authorList>
    </citation>
    <scope>NUCLEOTIDE SEQUENCE</scope>
    <source>
        <strain evidence="2">PB745_01</strain>
        <tissue evidence="2">Gill</tissue>
    </source>
</reference>
<name>A0AAE1FJ67_PETCI</name>
<feature type="region of interest" description="Disordered" evidence="1">
    <location>
        <begin position="1"/>
        <end position="66"/>
    </location>
</feature>
<keyword evidence="3" id="KW-1185">Reference proteome</keyword>